<comment type="caution">
    <text evidence="1">The sequence shown here is derived from an EMBL/GenBank/DDBJ whole genome shotgun (WGS) entry which is preliminary data.</text>
</comment>
<proteinExistence type="predicted"/>
<protein>
    <submittedName>
        <fullName evidence="1">Uncharacterized protein</fullName>
    </submittedName>
</protein>
<sequence length="32" mass="3758">MNMHRYVSFLLLAMTMMIILEEETGHVTMTGR</sequence>
<dbReference type="Proteomes" id="UP001497382">
    <property type="component" value="Unassembled WGS sequence"/>
</dbReference>
<gene>
    <name evidence="1" type="ORF">LARSCL_LOCUS13678</name>
</gene>
<name>A0AAV2AQC8_9ARAC</name>
<keyword evidence="2" id="KW-1185">Reference proteome</keyword>
<evidence type="ECO:0000313" key="2">
    <source>
        <dbReference type="Proteomes" id="UP001497382"/>
    </source>
</evidence>
<dbReference type="EMBL" id="CAXIEN010000190">
    <property type="protein sequence ID" value="CAL1285389.1"/>
    <property type="molecule type" value="Genomic_DNA"/>
</dbReference>
<evidence type="ECO:0000313" key="1">
    <source>
        <dbReference type="EMBL" id="CAL1285389.1"/>
    </source>
</evidence>
<organism evidence="1 2">
    <name type="scientific">Larinioides sclopetarius</name>
    <dbReference type="NCBI Taxonomy" id="280406"/>
    <lineage>
        <taxon>Eukaryota</taxon>
        <taxon>Metazoa</taxon>
        <taxon>Ecdysozoa</taxon>
        <taxon>Arthropoda</taxon>
        <taxon>Chelicerata</taxon>
        <taxon>Arachnida</taxon>
        <taxon>Araneae</taxon>
        <taxon>Araneomorphae</taxon>
        <taxon>Entelegynae</taxon>
        <taxon>Araneoidea</taxon>
        <taxon>Araneidae</taxon>
        <taxon>Larinioides</taxon>
    </lineage>
</organism>
<dbReference type="AlphaFoldDB" id="A0AAV2AQC8"/>
<accession>A0AAV2AQC8</accession>
<reference evidence="1 2" key="1">
    <citation type="submission" date="2024-04" db="EMBL/GenBank/DDBJ databases">
        <authorList>
            <person name="Rising A."/>
            <person name="Reimegard J."/>
            <person name="Sonavane S."/>
            <person name="Akerstrom W."/>
            <person name="Nylinder S."/>
            <person name="Hedman E."/>
            <person name="Kallberg Y."/>
        </authorList>
    </citation>
    <scope>NUCLEOTIDE SEQUENCE [LARGE SCALE GENOMIC DNA]</scope>
</reference>